<feature type="region of interest" description="Disordered" evidence="1">
    <location>
        <begin position="60"/>
        <end position="239"/>
    </location>
</feature>
<dbReference type="SUPFAM" id="SSF47676">
    <property type="entry name" value="Conserved domain common to transcription factors TFIIS, elongin A, CRSP70"/>
    <property type="match status" value="1"/>
</dbReference>
<dbReference type="AlphaFoldDB" id="A0AA35RET3"/>
<dbReference type="PANTHER" id="PTHR15201:SF1">
    <property type="entry name" value="MEDIATOR OF RNA POLYMERASE II TRANSCRIPTION SUBUNIT 26"/>
    <property type="match status" value="1"/>
</dbReference>
<proteinExistence type="predicted"/>
<protein>
    <recommendedName>
        <fullName evidence="2">TFIIS N-terminal domain-containing protein</fullName>
    </recommendedName>
</protein>
<feature type="compositionally biased region" description="Polar residues" evidence="1">
    <location>
        <begin position="60"/>
        <end position="73"/>
    </location>
</feature>
<dbReference type="GO" id="GO:0070847">
    <property type="term" value="C:core mediator complex"/>
    <property type="evidence" value="ECO:0007669"/>
    <property type="project" value="TreeGrafter"/>
</dbReference>
<dbReference type="InterPro" id="IPR017923">
    <property type="entry name" value="TFIIS_N"/>
</dbReference>
<dbReference type="InterPro" id="IPR042376">
    <property type="entry name" value="MED26"/>
</dbReference>
<dbReference type="GO" id="GO:0003712">
    <property type="term" value="F:transcription coregulator activity"/>
    <property type="evidence" value="ECO:0007669"/>
    <property type="project" value="TreeGrafter"/>
</dbReference>
<evidence type="ECO:0000313" key="4">
    <source>
        <dbReference type="Proteomes" id="UP001174909"/>
    </source>
</evidence>
<keyword evidence="4" id="KW-1185">Reference proteome</keyword>
<dbReference type="Proteomes" id="UP001174909">
    <property type="component" value="Unassembled WGS sequence"/>
</dbReference>
<dbReference type="GO" id="GO:0006357">
    <property type="term" value="P:regulation of transcription by RNA polymerase II"/>
    <property type="evidence" value="ECO:0007669"/>
    <property type="project" value="InterPro"/>
</dbReference>
<dbReference type="Pfam" id="PF08711">
    <property type="entry name" value="Med26"/>
    <property type="match status" value="1"/>
</dbReference>
<feature type="compositionally biased region" description="Low complexity" evidence="1">
    <location>
        <begin position="157"/>
        <end position="180"/>
    </location>
</feature>
<dbReference type="GO" id="GO:0010628">
    <property type="term" value="P:positive regulation of gene expression"/>
    <property type="evidence" value="ECO:0007669"/>
    <property type="project" value="TreeGrafter"/>
</dbReference>
<feature type="compositionally biased region" description="Basic residues" evidence="1">
    <location>
        <begin position="140"/>
        <end position="149"/>
    </location>
</feature>
<gene>
    <name evidence="3" type="ORF">GBAR_LOCUS6710</name>
</gene>
<feature type="region of interest" description="Disordered" evidence="1">
    <location>
        <begin position="377"/>
        <end position="405"/>
    </location>
</feature>
<evidence type="ECO:0000256" key="1">
    <source>
        <dbReference type="SAM" id="MobiDB-lite"/>
    </source>
</evidence>
<name>A0AA35RET3_GEOBA</name>
<evidence type="ECO:0000313" key="3">
    <source>
        <dbReference type="EMBL" id="CAI8010154.1"/>
    </source>
</evidence>
<dbReference type="InterPro" id="IPR035441">
    <property type="entry name" value="TFIIS/LEDGF_dom_sf"/>
</dbReference>
<feature type="compositionally biased region" description="Polar residues" evidence="1">
    <location>
        <begin position="93"/>
        <end position="102"/>
    </location>
</feature>
<feature type="compositionally biased region" description="Low complexity" evidence="1">
    <location>
        <begin position="114"/>
        <end position="124"/>
    </location>
</feature>
<feature type="region of interest" description="Disordered" evidence="1">
    <location>
        <begin position="319"/>
        <end position="340"/>
    </location>
</feature>
<dbReference type="Gene3D" id="1.20.930.10">
    <property type="entry name" value="Conserved domain common to transcription factors TFIIS, elongin A, CRSP70"/>
    <property type="match status" value="1"/>
</dbReference>
<feature type="region of interest" description="Disordered" evidence="1">
    <location>
        <begin position="268"/>
        <end position="297"/>
    </location>
</feature>
<accession>A0AA35RET3</accession>
<sequence length="457" mass="48682">MGVVKEVVAALERSPVSSKDLNDLKSTRLGKYINQVRRAIPDKSLAKRMKTLVIQWRSLAQQSPTTPNGVPSRTTPPPLLSALVTPSPAPLGTTHTTSPAILTTNTPPAPPQSSAPLQTSSQTLPLPPPARPSSANPAMNRKRALHRLSKFPPQHPPQKSSLSTSTSSSSSSVPTQQTTPSPTPPPTSSQSPSPARSTSKSPSLHSYPHPPTGKLPSKLTTKPVHTVETSPASEERTTAPASLQVRFPLHSVARNLVVRIPLEHVSVSRPSVVASDEPTLRTPNDTSSREGRPVPIPTADSQLVAHANGVHVDVTESADSIAETDSTTKSPPPSYLALGPTDRDRLGEIVTEPVSLIVSIDRRLLQRQAGINLSSTVSQLDTPTTDKPSVGTDLNSDDGSTPVKQTQSVAVSARGDFGTDSVWQRWTDPIIHEDSFAVNILPYVYIDGLEESEDESS</sequence>
<dbReference type="PANTHER" id="PTHR15201">
    <property type="entry name" value="CRSP70"/>
    <property type="match status" value="1"/>
</dbReference>
<feature type="compositionally biased region" description="Low complexity" evidence="1">
    <location>
        <begin position="188"/>
        <end position="203"/>
    </location>
</feature>
<organism evidence="3 4">
    <name type="scientific">Geodia barretti</name>
    <name type="common">Barrett's horny sponge</name>
    <dbReference type="NCBI Taxonomy" id="519541"/>
    <lineage>
        <taxon>Eukaryota</taxon>
        <taxon>Metazoa</taxon>
        <taxon>Porifera</taxon>
        <taxon>Demospongiae</taxon>
        <taxon>Heteroscleromorpha</taxon>
        <taxon>Tetractinellida</taxon>
        <taxon>Astrophorina</taxon>
        <taxon>Geodiidae</taxon>
        <taxon>Geodia</taxon>
    </lineage>
</organism>
<dbReference type="EMBL" id="CASHTH010001010">
    <property type="protein sequence ID" value="CAI8010154.1"/>
    <property type="molecule type" value="Genomic_DNA"/>
</dbReference>
<comment type="caution">
    <text evidence="3">The sequence shown here is derived from an EMBL/GenBank/DDBJ whole genome shotgun (WGS) entry which is preliminary data.</text>
</comment>
<dbReference type="GO" id="GO:0016592">
    <property type="term" value="C:mediator complex"/>
    <property type="evidence" value="ECO:0007669"/>
    <property type="project" value="InterPro"/>
</dbReference>
<feature type="domain" description="TFIIS N-terminal" evidence="2">
    <location>
        <begin position="20"/>
        <end position="58"/>
    </location>
</feature>
<evidence type="ECO:0000259" key="2">
    <source>
        <dbReference type="Pfam" id="PF08711"/>
    </source>
</evidence>
<reference evidence="3" key="1">
    <citation type="submission" date="2023-03" db="EMBL/GenBank/DDBJ databases">
        <authorList>
            <person name="Steffen K."/>
            <person name="Cardenas P."/>
        </authorList>
    </citation>
    <scope>NUCLEOTIDE SEQUENCE</scope>
</reference>